<keyword evidence="2" id="KW-0812">Transmembrane</keyword>
<feature type="compositionally biased region" description="Polar residues" evidence="1">
    <location>
        <begin position="773"/>
        <end position="792"/>
    </location>
</feature>
<dbReference type="OrthoDB" id="10289424at2759"/>
<feature type="region of interest" description="Disordered" evidence="1">
    <location>
        <begin position="757"/>
        <end position="822"/>
    </location>
</feature>
<dbReference type="EMBL" id="KZ110598">
    <property type="protein sequence ID" value="OSX61901.1"/>
    <property type="molecule type" value="Genomic_DNA"/>
</dbReference>
<gene>
    <name evidence="4" type="ORF">POSPLADRAFT_1144951</name>
</gene>
<protein>
    <submittedName>
        <fullName evidence="4">Uncharacterized protein</fullName>
    </submittedName>
</protein>
<organism evidence="4 5">
    <name type="scientific">Postia placenta MAD-698-R-SB12</name>
    <dbReference type="NCBI Taxonomy" id="670580"/>
    <lineage>
        <taxon>Eukaryota</taxon>
        <taxon>Fungi</taxon>
        <taxon>Dikarya</taxon>
        <taxon>Basidiomycota</taxon>
        <taxon>Agaricomycotina</taxon>
        <taxon>Agaricomycetes</taxon>
        <taxon>Polyporales</taxon>
        <taxon>Adustoporiaceae</taxon>
        <taxon>Rhodonia</taxon>
    </lineage>
</organism>
<keyword evidence="3" id="KW-0732">Signal</keyword>
<feature type="transmembrane region" description="Helical" evidence="2">
    <location>
        <begin position="149"/>
        <end position="170"/>
    </location>
</feature>
<feature type="compositionally biased region" description="Basic and acidic residues" evidence="1">
    <location>
        <begin position="568"/>
        <end position="590"/>
    </location>
</feature>
<evidence type="ECO:0000256" key="2">
    <source>
        <dbReference type="SAM" id="Phobius"/>
    </source>
</evidence>
<dbReference type="GeneID" id="36330694"/>
<dbReference type="Proteomes" id="UP000194127">
    <property type="component" value="Unassembled WGS sequence"/>
</dbReference>
<evidence type="ECO:0000313" key="4">
    <source>
        <dbReference type="EMBL" id="OSX61901.1"/>
    </source>
</evidence>
<feature type="compositionally biased region" description="Basic and acidic residues" evidence="1">
    <location>
        <begin position="417"/>
        <end position="431"/>
    </location>
</feature>
<feature type="compositionally biased region" description="Acidic residues" evidence="1">
    <location>
        <begin position="525"/>
        <end position="534"/>
    </location>
</feature>
<evidence type="ECO:0000256" key="1">
    <source>
        <dbReference type="SAM" id="MobiDB-lite"/>
    </source>
</evidence>
<accession>A0A1X6MZV4</accession>
<feature type="compositionally biased region" description="Basic and acidic residues" evidence="1">
    <location>
        <begin position="671"/>
        <end position="691"/>
    </location>
</feature>
<feature type="region of interest" description="Disordered" evidence="1">
    <location>
        <begin position="480"/>
        <end position="628"/>
    </location>
</feature>
<keyword evidence="2" id="KW-1133">Transmembrane helix</keyword>
<keyword evidence="2" id="KW-0472">Membrane</keyword>
<feature type="compositionally biased region" description="Low complexity" evidence="1">
    <location>
        <begin position="644"/>
        <end position="663"/>
    </location>
</feature>
<feature type="compositionally biased region" description="Basic and acidic residues" evidence="1">
    <location>
        <begin position="535"/>
        <end position="544"/>
    </location>
</feature>
<evidence type="ECO:0000256" key="3">
    <source>
        <dbReference type="SAM" id="SignalP"/>
    </source>
</evidence>
<evidence type="ECO:0000313" key="5">
    <source>
        <dbReference type="Proteomes" id="UP000194127"/>
    </source>
</evidence>
<name>A0A1X6MZV4_9APHY</name>
<feature type="region of interest" description="Disordered" evidence="1">
    <location>
        <begin position="643"/>
        <end position="706"/>
    </location>
</feature>
<keyword evidence="5" id="KW-1185">Reference proteome</keyword>
<reference evidence="4 5" key="1">
    <citation type="submission" date="2017-04" db="EMBL/GenBank/DDBJ databases">
        <title>Genome Sequence of the Model Brown-Rot Fungus Postia placenta SB12.</title>
        <authorList>
            <consortium name="DOE Joint Genome Institute"/>
            <person name="Gaskell J."/>
            <person name="Kersten P."/>
            <person name="Larrondo L.F."/>
            <person name="Canessa P."/>
            <person name="Martinez D."/>
            <person name="Hibbett D."/>
            <person name="Schmoll M."/>
            <person name="Kubicek C.P."/>
            <person name="Martinez A.T."/>
            <person name="Yadav J."/>
            <person name="Master E."/>
            <person name="Magnuson J.K."/>
            <person name="James T."/>
            <person name="Yaver D."/>
            <person name="Berka R."/>
            <person name="Labutti K."/>
            <person name="Lipzen A."/>
            <person name="Aerts A."/>
            <person name="Barry K."/>
            <person name="Henrissat B."/>
            <person name="Blanchette R."/>
            <person name="Grigoriev I."/>
            <person name="Cullen D."/>
        </authorList>
    </citation>
    <scope>NUCLEOTIDE SEQUENCE [LARGE SCALE GENOMIC DNA]</scope>
    <source>
        <strain evidence="4 5">MAD-698-R-SB12</strain>
    </source>
</reference>
<feature type="signal peptide" evidence="3">
    <location>
        <begin position="1"/>
        <end position="25"/>
    </location>
</feature>
<proteinExistence type="predicted"/>
<feature type="compositionally biased region" description="Acidic residues" evidence="1">
    <location>
        <begin position="604"/>
        <end position="615"/>
    </location>
</feature>
<feature type="chain" id="PRO_5010887391" evidence="3">
    <location>
        <begin position="26"/>
        <end position="822"/>
    </location>
</feature>
<sequence>MLLLQIVTQLGIAILTLITHPSTYGNPYIPLTIGAFIEAAVPHILFIADNAAHSFIMSIPSLPAPPTRHAISGPQAIIPSKDIILWTPIGLPVSAGLHVPALTIPPIPSPSSITEERTHRPTPQLEYPTKDLIVWERYTAELVDAIEPIPLVACGIIIVCCACVMAMVFHSRYSDKVKARVSDVLPTVALDTDAGAALPFSDELALNGEDASADLSDQVFINNIISGPNQFVHPNDTLRVAGETLLEVSNDNVDNGSTLSPAQITDLSNGRMALYPHTAAANPNGDDAEYTQDIRGEHAQVNTDVALIESSALVSGQTTVLHPASADTMAGGSPLTVTNPLSTLLISSRQEECEEHERQCKAMYASADEWSTEDLNLALPQPAEEQVGYQRTTDLRQQCDKQSAALQDQCANTDEWSAQRDREDAELKQDSKLLEEKSARVAEERKYLAEVIAQMSHAHVQLAEESGTDENVERVEMEVHEAVSQEDEQGSEDLRQTQPPPSKAMPLDEYNPINELPSEDHEQQPQDDLEESEEEFHRLLRETESQAGQERCAESTTSESIEPFEEVDTIKTEYDRPTEHDGENEAKIRTEGASLECAQHLVDDLDADEQGDEANDQTHQTEEQEDDDLKAWHRFCEQHYSVLDDSPSTLSVTTSSPETPSSDYHPPICEQDAHGQHEAVEGQTRRPRDEPYTLYETKPSRPAISASLSRAPMPLVFEYDDATPLIAPNRPRPLPTPALPRIRPDIWSSREQIDVIPPPTSLMSLHESPGDISEQTGRSANVQPGSPTSPQAANAPRRTRRLLGTMPRAFALAMDQGKSRRR</sequence>
<dbReference type="RefSeq" id="XP_024338695.1">
    <property type="nucleotide sequence ID" value="XM_024485745.1"/>
</dbReference>
<dbReference type="AlphaFoldDB" id="A0A1X6MZV4"/>
<feature type="region of interest" description="Disordered" evidence="1">
    <location>
        <begin position="410"/>
        <end position="431"/>
    </location>
</feature>